<keyword evidence="2" id="KW-1185">Reference proteome</keyword>
<name>A0A177EAP3_9MICR</name>
<dbReference type="EMBL" id="LTDL01000042">
    <property type="protein sequence ID" value="OAG28858.1"/>
    <property type="molecule type" value="Genomic_DNA"/>
</dbReference>
<reference evidence="1 2" key="1">
    <citation type="submission" date="2016-02" db="EMBL/GenBank/DDBJ databases">
        <title>Discovery of a natural microsporidian pathogen with a broad tissue tropism in Caenorhabditis elegans.</title>
        <authorList>
            <person name="Luallen R.J."/>
            <person name="Reinke A.W."/>
            <person name="Tong L."/>
            <person name="Botts M.R."/>
            <person name="Felix M.-A."/>
            <person name="Troemel E.R."/>
        </authorList>
    </citation>
    <scope>NUCLEOTIDE SEQUENCE [LARGE SCALE GENOMIC DNA]</scope>
    <source>
        <strain evidence="1 2">JUm2807</strain>
    </source>
</reference>
<evidence type="ECO:0000313" key="1">
    <source>
        <dbReference type="EMBL" id="OAG28858.1"/>
    </source>
</evidence>
<gene>
    <name evidence="1" type="ORF">NEDG_00997</name>
</gene>
<dbReference type="InterPro" id="IPR011047">
    <property type="entry name" value="Quinoprotein_ADH-like_sf"/>
</dbReference>
<protein>
    <submittedName>
        <fullName evidence="1">Uncharacterized protein</fullName>
    </submittedName>
</protein>
<dbReference type="OrthoDB" id="2190105at2759"/>
<sequence>MGERYKEGMPLTTALAVEGKILVGGGGGNPLFGFPNKLSLLTPRLELLHEVIVKSVVVSAKAYQNQVIVSYEDSSELFTIHKNTIQGPVHFPEGASSPIILDNQIHFVAKEGIYECSVEAFLDNPDFPYPLTEKKTTDKVISILGINNQLGEIVTKENEYLLSQKGEQSLLDGEICDYTSERSLGYIVQLPKSTRSVVTMTSHGKTHRVIESKCIVIHCLSNQSFLVGNGDGYIINYSRGKELWRSKVFSTPVSSITSIGKTVICTSINGRVSVISTSSAKVFIKVGAAIGAIGAAALLRHWGMAAAKGLFHRAVDAAFGA</sequence>
<comment type="caution">
    <text evidence="1">The sequence shown here is derived from an EMBL/GenBank/DDBJ whole genome shotgun (WGS) entry which is preliminary data.</text>
</comment>
<dbReference type="Proteomes" id="UP000185944">
    <property type="component" value="Unassembled WGS sequence"/>
</dbReference>
<dbReference type="GeneID" id="93647347"/>
<dbReference type="SUPFAM" id="SSF50998">
    <property type="entry name" value="Quinoprotein alcohol dehydrogenase-like"/>
    <property type="match status" value="1"/>
</dbReference>
<organism evidence="1 2">
    <name type="scientific">Nematocida displodere</name>
    <dbReference type="NCBI Taxonomy" id="1805483"/>
    <lineage>
        <taxon>Eukaryota</taxon>
        <taxon>Fungi</taxon>
        <taxon>Fungi incertae sedis</taxon>
        <taxon>Microsporidia</taxon>
        <taxon>Nematocida</taxon>
    </lineage>
</organism>
<accession>A0A177EAP3</accession>
<dbReference type="VEuPathDB" id="MicrosporidiaDB:NEDG_00997"/>
<dbReference type="AlphaFoldDB" id="A0A177EAP3"/>
<dbReference type="RefSeq" id="XP_067543603.1">
    <property type="nucleotide sequence ID" value="XM_067688415.1"/>
</dbReference>
<proteinExistence type="predicted"/>
<evidence type="ECO:0000313" key="2">
    <source>
        <dbReference type="Proteomes" id="UP000185944"/>
    </source>
</evidence>